<dbReference type="InParanoid" id="W2S9L9"/>
<dbReference type="GeneID" id="19976510"/>
<name>W2S9L9_CYPE1</name>
<feature type="region of interest" description="Disordered" evidence="1">
    <location>
        <begin position="140"/>
        <end position="166"/>
    </location>
</feature>
<dbReference type="RefSeq" id="XP_008712068.1">
    <property type="nucleotide sequence ID" value="XM_008713846.1"/>
</dbReference>
<feature type="region of interest" description="Disordered" evidence="1">
    <location>
        <begin position="221"/>
        <end position="243"/>
    </location>
</feature>
<feature type="compositionally biased region" description="Acidic residues" evidence="1">
    <location>
        <begin position="157"/>
        <end position="166"/>
    </location>
</feature>
<feature type="compositionally biased region" description="Polar residues" evidence="1">
    <location>
        <begin position="316"/>
        <end position="330"/>
    </location>
</feature>
<sequence length="337" mass="37715">MKKPAAADVVYHKTFPRPKQNDPNCFVAHIQRHLVPEVREEVQRYFGRIDCLEAQYPGLDYTFPPHRRRLASFPWHRRLFRVFDELRLTNGEILSLCTWEGTRAAKERFERESATKIETTTLTGVASVSQNSGPIVVLHTERSSSEEAPQPAQVDTDLSDEDETDDSIGVHLNQNLLAAAEARERGEAARFDLQWEEWMKQAIERNEITDPEAILEALRQGRPFPPSSAEDQASQSNAPAPVSASLVPIGEDAMASATSGPQYHRLQDAVDGVEISSARIAADTNNLVNGESGPTSGRPRQRLTELMDELHANTTRMQAENSAMQNFLSRTRTETAR</sequence>
<dbReference type="VEuPathDB" id="FungiDB:HMPREF1541_09171"/>
<dbReference type="OrthoDB" id="4106209at2759"/>
<feature type="compositionally biased region" description="Polar residues" evidence="1">
    <location>
        <begin position="229"/>
        <end position="238"/>
    </location>
</feature>
<evidence type="ECO:0000313" key="3">
    <source>
        <dbReference type="Proteomes" id="UP000030752"/>
    </source>
</evidence>
<accession>W2S9L9</accession>
<dbReference type="EMBL" id="KB822712">
    <property type="protein sequence ID" value="ETN45340.1"/>
    <property type="molecule type" value="Genomic_DNA"/>
</dbReference>
<keyword evidence="3" id="KW-1185">Reference proteome</keyword>
<protein>
    <submittedName>
        <fullName evidence="2">Uncharacterized protein</fullName>
    </submittedName>
</protein>
<dbReference type="eggNOG" id="ENOG502SHH7">
    <property type="taxonomic scope" value="Eukaryota"/>
</dbReference>
<organism evidence="2 3">
    <name type="scientific">Cyphellophora europaea (strain CBS 101466)</name>
    <name type="common">Phialophora europaea</name>
    <dbReference type="NCBI Taxonomy" id="1220924"/>
    <lineage>
        <taxon>Eukaryota</taxon>
        <taxon>Fungi</taxon>
        <taxon>Dikarya</taxon>
        <taxon>Ascomycota</taxon>
        <taxon>Pezizomycotina</taxon>
        <taxon>Eurotiomycetes</taxon>
        <taxon>Chaetothyriomycetidae</taxon>
        <taxon>Chaetothyriales</taxon>
        <taxon>Cyphellophoraceae</taxon>
        <taxon>Cyphellophora</taxon>
    </lineage>
</organism>
<dbReference type="STRING" id="1220924.W2S9L9"/>
<dbReference type="Proteomes" id="UP000030752">
    <property type="component" value="Unassembled WGS sequence"/>
</dbReference>
<evidence type="ECO:0000256" key="1">
    <source>
        <dbReference type="SAM" id="MobiDB-lite"/>
    </source>
</evidence>
<feature type="region of interest" description="Disordered" evidence="1">
    <location>
        <begin position="316"/>
        <end position="337"/>
    </location>
</feature>
<dbReference type="HOGENOM" id="CLU_048612_0_1_1"/>
<gene>
    <name evidence="2" type="ORF">HMPREF1541_09171</name>
</gene>
<reference evidence="2 3" key="1">
    <citation type="submission" date="2013-03" db="EMBL/GenBank/DDBJ databases">
        <title>The Genome Sequence of Phialophora europaea CBS 101466.</title>
        <authorList>
            <consortium name="The Broad Institute Genomics Platform"/>
            <person name="Cuomo C."/>
            <person name="de Hoog S."/>
            <person name="Gorbushina A."/>
            <person name="Walker B."/>
            <person name="Young S.K."/>
            <person name="Zeng Q."/>
            <person name="Gargeya S."/>
            <person name="Fitzgerald M."/>
            <person name="Haas B."/>
            <person name="Abouelleil A."/>
            <person name="Allen A.W."/>
            <person name="Alvarado L."/>
            <person name="Arachchi H.M."/>
            <person name="Berlin A.M."/>
            <person name="Chapman S.B."/>
            <person name="Gainer-Dewar J."/>
            <person name="Goldberg J."/>
            <person name="Griggs A."/>
            <person name="Gujja S."/>
            <person name="Hansen M."/>
            <person name="Howarth C."/>
            <person name="Imamovic A."/>
            <person name="Ireland A."/>
            <person name="Larimer J."/>
            <person name="McCowan C."/>
            <person name="Murphy C."/>
            <person name="Pearson M."/>
            <person name="Poon T.W."/>
            <person name="Priest M."/>
            <person name="Roberts A."/>
            <person name="Saif S."/>
            <person name="Shea T."/>
            <person name="Sisk P."/>
            <person name="Sykes S."/>
            <person name="Wortman J."/>
            <person name="Nusbaum C."/>
            <person name="Birren B."/>
        </authorList>
    </citation>
    <scope>NUCLEOTIDE SEQUENCE [LARGE SCALE GENOMIC DNA]</scope>
    <source>
        <strain evidence="2 3">CBS 101466</strain>
    </source>
</reference>
<evidence type="ECO:0000313" key="2">
    <source>
        <dbReference type="EMBL" id="ETN45340.1"/>
    </source>
</evidence>
<dbReference type="AlphaFoldDB" id="W2S9L9"/>
<proteinExistence type="predicted"/>